<dbReference type="KEGG" id="bao:BAMF_1284"/>
<organism evidence="1 2">
    <name type="scientific">Bacillus amyloliquefaciens (strain ATCC 23350 / DSM 7 / BCRC 11601 / CCUG 28519 / NBRC 15535 / NRRL B-14393 / F)</name>
    <dbReference type="NCBI Taxonomy" id="692420"/>
    <lineage>
        <taxon>Bacteria</taxon>
        <taxon>Bacillati</taxon>
        <taxon>Bacillota</taxon>
        <taxon>Bacilli</taxon>
        <taxon>Bacillales</taxon>
        <taxon>Bacillaceae</taxon>
        <taxon>Bacillus</taxon>
        <taxon>Bacillus amyloliquefaciens group</taxon>
    </lineage>
</organism>
<dbReference type="Proteomes" id="UP000006562">
    <property type="component" value="Chromosome"/>
</dbReference>
<gene>
    <name evidence="1" type="primary">RBAM_012210v2</name>
    <name evidence="1" type="ordered locus">BAMF_1284</name>
</gene>
<accession>A0A9P1JGD7</accession>
<name>A0A9P1JGD7_BACAS</name>
<protein>
    <submittedName>
        <fullName evidence="1">Uncharacterized protein</fullName>
    </submittedName>
</protein>
<evidence type="ECO:0000313" key="1">
    <source>
        <dbReference type="EMBL" id="CBI42410.1"/>
    </source>
</evidence>
<dbReference type="AlphaFoldDB" id="A0A9P1JGD7"/>
<keyword evidence="2" id="KW-1185">Reference proteome</keyword>
<reference evidence="2" key="2">
    <citation type="journal article" date="2011" name="J. Biotechnol.">
        <title>Genome sequence of B. amyloliquefaciens type strain DSM7(T) reveals differences to plant-associated B. amyloliquefaciens FZB42.</title>
        <authorList>
            <person name="Ruckert C."/>
            <person name="Blom J."/>
            <person name="Chen X."/>
            <person name="Reva O."/>
            <person name="Borriss R."/>
        </authorList>
    </citation>
    <scope>NUCLEOTIDE SEQUENCE [LARGE SCALE GENOMIC DNA]</scope>
    <source>
        <strain evidence="2">DSM 7</strain>
    </source>
</reference>
<proteinExistence type="predicted"/>
<dbReference type="EMBL" id="FN597644">
    <property type="protein sequence ID" value="CBI42410.1"/>
    <property type="molecule type" value="Genomic_DNA"/>
</dbReference>
<evidence type="ECO:0000313" key="2">
    <source>
        <dbReference type="Proteomes" id="UP000006562"/>
    </source>
</evidence>
<sequence>MKEVNDFINWYDQKDSGTGPSRYEIDKHGNNIGPFESRKDHVIFKNILTFEINEYSTNKSSNQSDKTS</sequence>
<reference evidence="1 2" key="1">
    <citation type="journal article" date="2011" name="Int. J. Syst. Evol. Microbiol.">
        <title>Relationship of Bacillus amyloliquefaciens clades associated with strains DSM 7T and FZB42T: a proposal for Bacillus amyloliquefaciens subsp. amyloliquefaciens subsp. nov. and Bacillus amyloliquefaciens subsp. plantarum subsp. nov. based on complete genome sequence comparisons.</title>
        <authorList>
            <person name="Borriss R."/>
            <person name="Chen X.H."/>
            <person name="Rueckert C."/>
            <person name="Blom J."/>
            <person name="Becker A."/>
            <person name="Baumgarth B."/>
            <person name="Fan B."/>
            <person name="Pukall R."/>
            <person name="Schumann P."/>
            <person name="Sproer C."/>
            <person name="Junge H."/>
            <person name="Vater J."/>
            <person name="Puhler A."/>
            <person name="Klenk H.P."/>
        </authorList>
    </citation>
    <scope>NUCLEOTIDE SEQUENCE [LARGE SCALE GENOMIC DNA]</scope>
    <source>
        <strain evidence="2">DSM 7</strain>
    </source>
</reference>